<protein>
    <submittedName>
        <fullName evidence="6">AMP-binding protein</fullName>
    </submittedName>
</protein>
<keyword evidence="3" id="KW-0597">Phosphoprotein</keyword>
<dbReference type="Gene3D" id="3.30.559.10">
    <property type="entry name" value="Chloramphenicol acetyltransferase-like domain"/>
    <property type="match status" value="1"/>
</dbReference>
<dbReference type="InterPro" id="IPR023213">
    <property type="entry name" value="CAT-like_dom_sf"/>
</dbReference>
<dbReference type="Gene3D" id="3.30.559.30">
    <property type="entry name" value="Nonribosomal peptide synthetase, condensation domain"/>
    <property type="match status" value="1"/>
</dbReference>
<reference evidence="6 7" key="1">
    <citation type="submission" date="2020-02" db="EMBL/GenBank/DDBJ databases">
        <title>Acidophilic actinobacteria isolated from forest soil.</title>
        <authorList>
            <person name="Golinska P."/>
        </authorList>
    </citation>
    <scope>NUCLEOTIDE SEQUENCE [LARGE SCALE GENOMIC DNA]</scope>
    <source>
        <strain evidence="6 7">NL8</strain>
    </source>
</reference>
<dbReference type="InterPro" id="IPR042099">
    <property type="entry name" value="ANL_N_sf"/>
</dbReference>
<name>A0ABS5L8N5_9ACTN</name>
<dbReference type="Gene3D" id="1.10.1200.10">
    <property type="entry name" value="ACP-like"/>
    <property type="match status" value="1"/>
</dbReference>
<keyword evidence="2" id="KW-0596">Phosphopantetheine</keyword>
<dbReference type="Pfam" id="PF00501">
    <property type="entry name" value="AMP-binding"/>
    <property type="match status" value="1"/>
</dbReference>
<dbReference type="CDD" id="cd19540">
    <property type="entry name" value="LCL_NRPS-like"/>
    <property type="match status" value="1"/>
</dbReference>
<evidence type="ECO:0000256" key="3">
    <source>
        <dbReference type="ARBA" id="ARBA00022553"/>
    </source>
</evidence>
<accession>A0ABS5L8N5</accession>
<organism evidence="6 7">
    <name type="scientific">Catenulispora pinistramenti</name>
    <dbReference type="NCBI Taxonomy" id="2705254"/>
    <lineage>
        <taxon>Bacteria</taxon>
        <taxon>Bacillati</taxon>
        <taxon>Actinomycetota</taxon>
        <taxon>Actinomycetes</taxon>
        <taxon>Catenulisporales</taxon>
        <taxon>Catenulisporaceae</taxon>
        <taxon>Catenulispora</taxon>
    </lineage>
</organism>
<evidence type="ECO:0000256" key="2">
    <source>
        <dbReference type="ARBA" id="ARBA00022450"/>
    </source>
</evidence>
<evidence type="ECO:0000313" key="6">
    <source>
        <dbReference type="EMBL" id="MBS2554718.1"/>
    </source>
</evidence>
<dbReference type="Pfam" id="PF00550">
    <property type="entry name" value="PP-binding"/>
    <property type="match status" value="1"/>
</dbReference>
<dbReference type="PANTHER" id="PTHR45527:SF1">
    <property type="entry name" value="FATTY ACID SYNTHASE"/>
    <property type="match status" value="1"/>
</dbReference>
<feature type="region of interest" description="Disordered" evidence="4">
    <location>
        <begin position="49"/>
        <end position="69"/>
    </location>
</feature>
<feature type="non-terminal residue" evidence="6">
    <location>
        <position position="1"/>
    </location>
</feature>
<dbReference type="SUPFAM" id="SSF47336">
    <property type="entry name" value="ACP-like"/>
    <property type="match status" value="1"/>
</dbReference>
<feature type="non-terminal residue" evidence="6">
    <location>
        <position position="588"/>
    </location>
</feature>
<proteinExistence type="predicted"/>
<dbReference type="InterPro" id="IPR036736">
    <property type="entry name" value="ACP-like_sf"/>
</dbReference>
<gene>
    <name evidence="6" type="ORF">KGQ19_48485</name>
</gene>
<dbReference type="InterPro" id="IPR009081">
    <property type="entry name" value="PP-bd_ACP"/>
</dbReference>
<dbReference type="Proteomes" id="UP000730482">
    <property type="component" value="Unassembled WGS sequence"/>
</dbReference>
<feature type="domain" description="Carrier" evidence="5">
    <location>
        <begin position="1"/>
        <end position="49"/>
    </location>
</feature>
<sequence length="588" mass="63539">DFFGLGGHSLSAMRLVNRVRGVFGVEVAIRDLFDRPTIQALARHIENGAGGSTRSRIEPAQRPSHPPLSSAQRRLHFLNCFDGPSAVYNVPVALRLVGALDVQALRAALRDVVGRHESLRTVFPDRDGEPYQRVLDVGSAAIELTVADIAPSDLDGAVQAASGEPFGLAEDLPIRARVWRVGPDEHVLLLVVHHIATDGWSQGPLLRDLTQAYDARVQGSAPGFAPLPVQYADFALWQADRAADQRDLEFWAEQLRGVPEETVLPLDRPRPVVRSQHGAQIRFDVDQDTHAELQALAQGGNATLFMVLHAAVATVLHRYGAGTDIAVGTAVAGRSDHALDDLVGFFVNTLVLRTDLSGNPDFQTLIERVRDADLRAYAHQDIPFEELVAHLAPVRTPARHPLFQVMLSVDQTDPVPPALSGLTVENVTVPTDTAKFDLALVFQPNQHPDGTPAGITIQLTYATDIFNPNTIEALTHHLSTLLTDVTRNPHAPLRELEMTTVQERAGLLEWGAGPAAVPSSAGLAERFALQVRRTPLAVAVEAADGTAVTYAELDARSDRLAWLLRGAGAGPERFVAVAMGRSVDLVVA</sequence>
<dbReference type="SUPFAM" id="SSF52777">
    <property type="entry name" value="CoA-dependent acyltransferases"/>
    <property type="match status" value="2"/>
</dbReference>
<evidence type="ECO:0000313" key="7">
    <source>
        <dbReference type="Proteomes" id="UP000730482"/>
    </source>
</evidence>
<evidence type="ECO:0000259" key="5">
    <source>
        <dbReference type="PROSITE" id="PS50075"/>
    </source>
</evidence>
<comment type="cofactor">
    <cofactor evidence="1">
        <name>pantetheine 4'-phosphate</name>
        <dbReference type="ChEBI" id="CHEBI:47942"/>
    </cofactor>
</comment>
<dbReference type="SUPFAM" id="SSF56801">
    <property type="entry name" value="Acetyl-CoA synthetase-like"/>
    <property type="match status" value="1"/>
</dbReference>
<comment type="caution">
    <text evidence="6">The sequence shown here is derived from an EMBL/GenBank/DDBJ whole genome shotgun (WGS) entry which is preliminary data.</text>
</comment>
<evidence type="ECO:0000256" key="1">
    <source>
        <dbReference type="ARBA" id="ARBA00001957"/>
    </source>
</evidence>
<dbReference type="PROSITE" id="PS00012">
    <property type="entry name" value="PHOSPHOPANTETHEINE"/>
    <property type="match status" value="1"/>
</dbReference>
<dbReference type="PROSITE" id="PS50075">
    <property type="entry name" value="CARRIER"/>
    <property type="match status" value="1"/>
</dbReference>
<dbReference type="InterPro" id="IPR000873">
    <property type="entry name" value="AMP-dep_synth/lig_dom"/>
</dbReference>
<evidence type="ECO:0000256" key="4">
    <source>
        <dbReference type="SAM" id="MobiDB-lite"/>
    </source>
</evidence>
<dbReference type="PANTHER" id="PTHR45527">
    <property type="entry name" value="NONRIBOSOMAL PEPTIDE SYNTHETASE"/>
    <property type="match status" value="1"/>
</dbReference>
<dbReference type="Gene3D" id="3.40.50.12780">
    <property type="entry name" value="N-terminal domain of ligase-like"/>
    <property type="match status" value="1"/>
</dbReference>
<dbReference type="InterPro" id="IPR001242">
    <property type="entry name" value="Condensation_dom"/>
</dbReference>
<dbReference type="EMBL" id="JAAFYZ010000462">
    <property type="protein sequence ID" value="MBS2554718.1"/>
    <property type="molecule type" value="Genomic_DNA"/>
</dbReference>
<keyword evidence="7" id="KW-1185">Reference proteome</keyword>
<dbReference type="InterPro" id="IPR006162">
    <property type="entry name" value="Ppantetheine_attach_site"/>
</dbReference>
<dbReference type="Pfam" id="PF00668">
    <property type="entry name" value="Condensation"/>
    <property type="match status" value="1"/>
</dbReference>